<reference evidence="2 3" key="1">
    <citation type="submission" date="2019-06" db="EMBL/GenBank/DDBJ databases">
        <title>Whole genome shotgun sequence of Vibrio inusitatus NBRC 102082.</title>
        <authorList>
            <person name="Hosoyama A."/>
            <person name="Uohara A."/>
            <person name="Ohji S."/>
            <person name="Ichikawa N."/>
        </authorList>
    </citation>
    <scope>NUCLEOTIDE SEQUENCE [LARGE SCALE GENOMIC DNA]</scope>
    <source>
        <strain evidence="2 3">NBRC 102082</strain>
    </source>
</reference>
<dbReference type="AlphaFoldDB" id="A0A4Y3HR25"/>
<dbReference type="PROSITE" id="PS51724">
    <property type="entry name" value="SPOR"/>
    <property type="match status" value="1"/>
</dbReference>
<dbReference type="GO" id="GO:0042834">
    <property type="term" value="F:peptidoglycan binding"/>
    <property type="evidence" value="ECO:0007669"/>
    <property type="project" value="InterPro"/>
</dbReference>
<keyword evidence="3" id="KW-1185">Reference proteome</keyword>
<sequence length="341" mass="38850">MKHLIVFLGLILVGCSSTQNITDEQTVQQLTISKNYVGLVDFYKQQVVEDRNDWRAQQHLAEAYLKNGDLESADFYIQRVIDLSKKPTASAYFIKGQVLARNLNFTSSLVQYHKAIDMGLDSGDVYMQQGISLAQTKQFSKAIDSFNQARLRGYDDVAIKNNIAMVRIYEGDFQGAVDILLPLYEQDSSNELVNSNLKLSAMKLDEAQQEVYPVVDDPIKVETFDNQENVSLKTEEVEVTEISAEEFFASQSVLKESKRSTKRTYHLQLGSYDNMAEALEKRNELLSTNLPITILPSDLGESGTWYRLLSGEFKNYRQAKNFANQNQDTLKDHSYFIQVIR</sequence>
<dbReference type="Pfam" id="PF13181">
    <property type="entry name" value="TPR_8"/>
    <property type="match status" value="1"/>
</dbReference>
<proteinExistence type="predicted"/>
<dbReference type="Proteomes" id="UP000318717">
    <property type="component" value="Unassembled WGS sequence"/>
</dbReference>
<organism evidence="2 3">
    <name type="scientific">Vibrio inusitatus NBRC 102082</name>
    <dbReference type="NCBI Taxonomy" id="1219070"/>
    <lineage>
        <taxon>Bacteria</taxon>
        <taxon>Pseudomonadati</taxon>
        <taxon>Pseudomonadota</taxon>
        <taxon>Gammaproteobacteria</taxon>
        <taxon>Vibrionales</taxon>
        <taxon>Vibrionaceae</taxon>
        <taxon>Vibrio</taxon>
    </lineage>
</organism>
<evidence type="ECO:0000259" key="1">
    <source>
        <dbReference type="PROSITE" id="PS51724"/>
    </source>
</evidence>
<comment type="caution">
    <text evidence="2">The sequence shown here is derived from an EMBL/GenBank/DDBJ whole genome shotgun (WGS) entry which is preliminary data.</text>
</comment>
<dbReference type="SMART" id="SM00028">
    <property type="entry name" value="TPR"/>
    <property type="match status" value="3"/>
</dbReference>
<dbReference type="SUPFAM" id="SSF110997">
    <property type="entry name" value="Sporulation related repeat"/>
    <property type="match status" value="1"/>
</dbReference>
<dbReference type="InterPro" id="IPR036680">
    <property type="entry name" value="SPOR-like_sf"/>
</dbReference>
<dbReference type="InterPro" id="IPR019734">
    <property type="entry name" value="TPR_rpt"/>
</dbReference>
<dbReference type="Pfam" id="PF05036">
    <property type="entry name" value="SPOR"/>
    <property type="match status" value="1"/>
</dbReference>
<dbReference type="Gene3D" id="3.30.70.1070">
    <property type="entry name" value="Sporulation related repeat"/>
    <property type="match status" value="1"/>
</dbReference>
<dbReference type="InterPro" id="IPR011990">
    <property type="entry name" value="TPR-like_helical_dom_sf"/>
</dbReference>
<evidence type="ECO:0000313" key="3">
    <source>
        <dbReference type="Proteomes" id="UP000318717"/>
    </source>
</evidence>
<dbReference type="InterPro" id="IPR007730">
    <property type="entry name" value="SPOR-like_dom"/>
</dbReference>
<accession>A0A4Y3HR25</accession>
<feature type="domain" description="SPOR" evidence="1">
    <location>
        <begin position="259"/>
        <end position="339"/>
    </location>
</feature>
<dbReference type="SUPFAM" id="SSF48452">
    <property type="entry name" value="TPR-like"/>
    <property type="match status" value="1"/>
</dbReference>
<dbReference type="RefSeq" id="WP_141343938.1">
    <property type="nucleotide sequence ID" value="NZ_BJLF01000001.1"/>
</dbReference>
<dbReference type="PROSITE" id="PS51257">
    <property type="entry name" value="PROKAR_LIPOPROTEIN"/>
    <property type="match status" value="1"/>
</dbReference>
<gene>
    <name evidence="2" type="ORF">VIN01S_03970</name>
</gene>
<evidence type="ECO:0000313" key="2">
    <source>
        <dbReference type="EMBL" id="GEA49593.1"/>
    </source>
</evidence>
<dbReference type="EMBL" id="BJLF01000001">
    <property type="protein sequence ID" value="GEA49593.1"/>
    <property type="molecule type" value="Genomic_DNA"/>
</dbReference>
<name>A0A4Y3HR25_9VIBR</name>
<protein>
    <recommendedName>
        <fullName evidence="1">SPOR domain-containing protein</fullName>
    </recommendedName>
</protein>
<dbReference type="OrthoDB" id="6260771at2"/>
<dbReference type="Gene3D" id="1.25.40.10">
    <property type="entry name" value="Tetratricopeptide repeat domain"/>
    <property type="match status" value="1"/>
</dbReference>